<evidence type="ECO:0000256" key="5">
    <source>
        <dbReference type="ARBA" id="ARBA00023002"/>
    </source>
</evidence>
<dbReference type="EC" id="1.-.-.-" evidence="7"/>
<reference evidence="10 11" key="1">
    <citation type="journal article" date="2011" name="J. Bacteriol.">
        <title>Genome sequence of the ethanol-producing Zymomonas mobilis subsp. pomaceae lectotype strain ATCC 29192.</title>
        <authorList>
            <person name="Kouvelis V.N."/>
            <person name="Davenport K.W."/>
            <person name="Brettin T.S."/>
            <person name="Bruce D."/>
            <person name="Detter C."/>
            <person name="Han C.S."/>
            <person name="Nolan M."/>
            <person name="Tapia R."/>
            <person name="Damoulaki A."/>
            <person name="Kyrpides N.C."/>
            <person name="Typas M.A."/>
            <person name="Pappas K.M."/>
        </authorList>
    </citation>
    <scope>NUCLEOTIDE SEQUENCE [LARGE SCALE GENOMIC DNA]</scope>
    <source>
        <strain evidence="11">ATCC 29192 / DSM 22645 / JCM 10191 / CCUG 17912 / NBRC 13757 / NCIMB 11200 / NRRL B-4491 / Barker I</strain>
    </source>
</reference>
<protein>
    <recommendedName>
        <fullName evidence="7">Putative NAD(P)H nitroreductase</fullName>
        <ecNumber evidence="7">1.-.-.-</ecNumber>
    </recommendedName>
</protein>
<evidence type="ECO:0000256" key="1">
    <source>
        <dbReference type="ARBA" id="ARBA00007118"/>
    </source>
</evidence>
<feature type="binding site" evidence="8">
    <location>
        <position position="46"/>
    </location>
    <ligand>
        <name>FMN</name>
        <dbReference type="ChEBI" id="CHEBI:58210"/>
        <note>ligand shared between dimeric partners</note>
    </ligand>
</feature>
<gene>
    <name evidence="10" type="ordered locus">Zymop_0278</name>
</gene>
<name>F8EUG5_ZYMMT</name>
<dbReference type="InterPro" id="IPR026021">
    <property type="entry name" value="YdjA-like"/>
</dbReference>
<keyword evidence="4 7" id="KW-0521">NADP</keyword>
<dbReference type="KEGG" id="zmp:Zymop_0278"/>
<keyword evidence="5 7" id="KW-0560">Oxidoreductase</keyword>
<dbReference type="PIRSF" id="PIRSF000232">
    <property type="entry name" value="YdjA"/>
    <property type="match status" value="1"/>
</dbReference>
<dbReference type="HOGENOM" id="CLU_070764_5_0_5"/>
<feature type="binding site" evidence="8">
    <location>
        <position position="42"/>
    </location>
    <ligand>
        <name>FMN</name>
        <dbReference type="ChEBI" id="CHEBI:58210"/>
        <note>ligand shared between dimeric partners</note>
    </ligand>
</feature>
<dbReference type="RefSeq" id="WP_013933580.1">
    <property type="nucleotide sequence ID" value="NC_015709.1"/>
</dbReference>
<evidence type="ECO:0000256" key="4">
    <source>
        <dbReference type="ARBA" id="ARBA00022857"/>
    </source>
</evidence>
<comment type="similarity">
    <text evidence="1 7">Belongs to the nitroreductase family.</text>
</comment>
<proteinExistence type="inferred from homology"/>
<evidence type="ECO:0000256" key="8">
    <source>
        <dbReference type="PIRSR" id="PIRSR000232-1"/>
    </source>
</evidence>
<feature type="binding site" description="in other chain" evidence="8">
    <location>
        <begin position="140"/>
        <end position="142"/>
    </location>
    <ligand>
        <name>FMN</name>
        <dbReference type="ChEBI" id="CHEBI:58210"/>
        <note>ligand shared between dimeric partners</note>
    </ligand>
</feature>
<dbReference type="PATRIC" id="fig|579138.3.peg.294"/>
<dbReference type="PANTHER" id="PTHR43821">
    <property type="entry name" value="NAD(P)H NITROREDUCTASE YDJA-RELATED"/>
    <property type="match status" value="1"/>
</dbReference>
<sequence length="197" mass="21787">MLNDYSTAKKLLATRRSGKASQLEAPGPSETDLLWILEIAMRVPDHGKLAPWRFFIVGKKERSALNALFEAALKAEKPNADKKNYEKMNKLAHSAPCLVVVLAKVDKKSSVPIFEQHLSAGAACMNLLLAAHSLGFVGNWLTGWAAFSPTVIKSFGGEEGDLIAGFIFLGTEEKDIEERKRPDVKDIVHKWKSKNKE</sequence>
<dbReference type="Gene3D" id="3.40.109.10">
    <property type="entry name" value="NADH Oxidase"/>
    <property type="match status" value="1"/>
</dbReference>
<feature type="binding site" description="in other chain" evidence="8">
    <location>
        <begin position="15"/>
        <end position="17"/>
    </location>
    <ligand>
        <name>FMN</name>
        <dbReference type="ChEBI" id="CHEBI:58210"/>
        <note>ligand shared between dimeric partners</note>
    </ligand>
</feature>
<dbReference type="Pfam" id="PF00881">
    <property type="entry name" value="Nitroreductase"/>
    <property type="match status" value="1"/>
</dbReference>
<evidence type="ECO:0000256" key="3">
    <source>
        <dbReference type="ARBA" id="ARBA00022643"/>
    </source>
</evidence>
<keyword evidence="3 7" id="KW-0288">FMN</keyword>
<dbReference type="Proteomes" id="UP000000491">
    <property type="component" value="Chromosome"/>
</dbReference>
<dbReference type="AlphaFoldDB" id="F8EUG5"/>
<dbReference type="EMBL" id="CP002865">
    <property type="protein sequence ID" value="AEI37181.1"/>
    <property type="molecule type" value="Genomic_DNA"/>
</dbReference>
<evidence type="ECO:0000259" key="9">
    <source>
        <dbReference type="Pfam" id="PF00881"/>
    </source>
</evidence>
<keyword evidence="2 7" id="KW-0285">Flavoprotein</keyword>
<accession>F8EUG5</accession>
<dbReference type="CDD" id="cd02135">
    <property type="entry name" value="YdjA-like"/>
    <property type="match status" value="1"/>
</dbReference>
<dbReference type="InterPro" id="IPR000415">
    <property type="entry name" value="Nitroreductase-like"/>
</dbReference>
<dbReference type="eggNOG" id="COG0778">
    <property type="taxonomic scope" value="Bacteria"/>
</dbReference>
<dbReference type="PANTHER" id="PTHR43821:SF1">
    <property type="entry name" value="NAD(P)H NITROREDUCTASE YDJA-RELATED"/>
    <property type="match status" value="1"/>
</dbReference>
<evidence type="ECO:0000313" key="10">
    <source>
        <dbReference type="EMBL" id="AEI37181.1"/>
    </source>
</evidence>
<organism evidence="10 11">
    <name type="scientific">Zymomonas mobilis subsp. pomaceae (strain ATCC 29192 / DSM 22645 / JCM 10191 / CCUG 17912 / NBRC 13757 / NCIMB 11200 / NRRL B-4491 / Barker I)</name>
    <dbReference type="NCBI Taxonomy" id="579138"/>
    <lineage>
        <taxon>Bacteria</taxon>
        <taxon>Pseudomonadati</taxon>
        <taxon>Pseudomonadota</taxon>
        <taxon>Alphaproteobacteria</taxon>
        <taxon>Sphingomonadales</taxon>
        <taxon>Zymomonadaceae</taxon>
        <taxon>Zymomonas</taxon>
    </lineage>
</organism>
<dbReference type="SUPFAM" id="SSF55469">
    <property type="entry name" value="FMN-dependent nitroreductase-like"/>
    <property type="match status" value="1"/>
</dbReference>
<evidence type="ECO:0000313" key="11">
    <source>
        <dbReference type="Proteomes" id="UP000000491"/>
    </source>
</evidence>
<evidence type="ECO:0000256" key="6">
    <source>
        <dbReference type="ARBA" id="ARBA00023027"/>
    </source>
</evidence>
<dbReference type="GO" id="GO:0016491">
    <property type="term" value="F:oxidoreductase activity"/>
    <property type="evidence" value="ECO:0007669"/>
    <property type="project" value="UniProtKB-UniRule"/>
</dbReference>
<feature type="domain" description="Nitroreductase" evidence="9">
    <location>
        <begin position="14"/>
        <end position="170"/>
    </location>
</feature>
<comment type="cofactor">
    <cofactor evidence="8">
        <name>FMN</name>
        <dbReference type="ChEBI" id="CHEBI:58210"/>
    </cofactor>
    <text evidence="8">Binds 1 FMN per subunit.</text>
</comment>
<evidence type="ECO:0000256" key="7">
    <source>
        <dbReference type="PIRNR" id="PIRNR000232"/>
    </source>
</evidence>
<dbReference type="InterPro" id="IPR029479">
    <property type="entry name" value="Nitroreductase"/>
</dbReference>
<evidence type="ECO:0000256" key="2">
    <source>
        <dbReference type="ARBA" id="ARBA00022630"/>
    </source>
</evidence>
<keyword evidence="6 7" id="KW-0520">NAD</keyword>
<dbReference type="InterPro" id="IPR052530">
    <property type="entry name" value="NAD(P)H_nitroreductase"/>
</dbReference>
<dbReference type="STRING" id="579138.Zymop_0278"/>